<accession>A0A543GAY6</accession>
<feature type="transmembrane region" description="Helical" evidence="2">
    <location>
        <begin position="211"/>
        <end position="234"/>
    </location>
</feature>
<protein>
    <recommendedName>
        <fullName evidence="4">YncI copper-binding domain-containing protein</fullName>
    </recommendedName>
</protein>
<keyword evidence="2" id="KW-0472">Membrane</keyword>
<keyword evidence="6" id="KW-1185">Reference proteome</keyword>
<dbReference type="Pfam" id="PF07987">
    <property type="entry name" value="DUF1775"/>
    <property type="match status" value="1"/>
</dbReference>
<reference evidence="5 6" key="1">
    <citation type="submission" date="2019-06" db="EMBL/GenBank/DDBJ databases">
        <title>Sequencing the genomes of 1000 actinobacteria strains.</title>
        <authorList>
            <person name="Klenk H.-P."/>
        </authorList>
    </citation>
    <scope>NUCLEOTIDE SEQUENCE [LARGE SCALE GENOMIC DNA]</scope>
    <source>
        <strain evidence="5 6">DSM 45511</strain>
    </source>
</reference>
<evidence type="ECO:0000259" key="4">
    <source>
        <dbReference type="Pfam" id="PF07987"/>
    </source>
</evidence>
<keyword evidence="2" id="KW-0812">Transmembrane</keyword>
<dbReference type="InterPro" id="IPR012533">
    <property type="entry name" value="YcnI-copper_dom"/>
</dbReference>
<dbReference type="AlphaFoldDB" id="A0A543GAY6"/>
<evidence type="ECO:0000313" key="6">
    <source>
        <dbReference type="Proteomes" id="UP000319818"/>
    </source>
</evidence>
<sequence length="249" mass="24963">MSAQLTAGRRLVAVGLLSLLLGAGSAGAADAAGIVIEPDHVEPGARDVTLVFRTTDSDPAAPTTGFQLFLPTGRPLVGVTASAPPGWTADLTTTVLPTPAPSTDGPVSEVVSAVSWTATEPRTAAPVDFTLHVDLMPEGAGPVRFRAAGTDAAGNTVEWADSWAEGGPKPAHDALKLPLGAAPRPPEPAGAPSHHHGVSATALPAGAAGPAGIATAAAGLLATAAALTTLVVMLSRRQRRRFEKLGRDG</sequence>
<evidence type="ECO:0000256" key="3">
    <source>
        <dbReference type="SAM" id="SignalP"/>
    </source>
</evidence>
<feature type="signal peptide" evidence="3">
    <location>
        <begin position="1"/>
        <end position="28"/>
    </location>
</feature>
<evidence type="ECO:0000313" key="5">
    <source>
        <dbReference type="EMBL" id="TQM43154.1"/>
    </source>
</evidence>
<feature type="region of interest" description="Disordered" evidence="1">
    <location>
        <begin position="164"/>
        <end position="200"/>
    </location>
</feature>
<dbReference type="OrthoDB" id="3576686at2"/>
<organism evidence="5 6">
    <name type="scientific">Pseudonocardia cypriaca</name>
    <dbReference type="NCBI Taxonomy" id="882449"/>
    <lineage>
        <taxon>Bacteria</taxon>
        <taxon>Bacillati</taxon>
        <taxon>Actinomycetota</taxon>
        <taxon>Actinomycetes</taxon>
        <taxon>Pseudonocardiales</taxon>
        <taxon>Pseudonocardiaceae</taxon>
        <taxon>Pseudonocardia</taxon>
    </lineage>
</organism>
<keyword evidence="2" id="KW-1133">Transmembrane helix</keyword>
<gene>
    <name evidence="5" type="ORF">FB388_0496</name>
</gene>
<feature type="domain" description="YncI copper-binding" evidence="4">
    <location>
        <begin position="36"/>
        <end position="177"/>
    </location>
</feature>
<evidence type="ECO:0000256" key="1">
    <source>
        <dbReference type="SAM" id="MobiDB-lite"/>
    </source>
</evidence>
<name>A0A543GAY6_9PSEU</name>
<keyword evidence="3" id="KW-0732">Signal</keyword>
<evidence type="ECO:0000256" key="2">
    <source>
        <dbReference type="SAM" id="Phobius"/>
    </source>
</evidence>
<comment type="caution">
    <text evidence="5">The sequence shown here is derived from an EMBL/GenBank/DDBJ whole genome shotgun (WGS) entry which is preliminary data.</text>
</comment>
<dbReference type="InterPro" id="IPR038507">
    <property type="entry name" value="YcnI-like_sf"/>
</dbReference>
<proteinExistence type="predicted"/>
<dbReference type="Gene3D" id="2.60.40.2230">
    <property type="entry name" value="Uncharacterised protein YcnI-like PF07987, DUF1775"/>
    <property type="match status" value="1"/>
</dbReference>
<dbReference type="Proteomes" id="UP000319818">
    <property type="component" value="Unassembled WGS sequence"/>
</dbReference>
<dbReference type="RefSeq" id="WP_142096261.1">
    <property type="nucleotide sequence ID" value="NZ_VFPH01000001.1"/>
</dbReference>
<feature type="chain" id="PRO_5022188460" description="YncI copper-binding domain-containing protein" evidence="3">
    <location>
        <begin position="29"/>
        <end position="249"/>
    </location>
</feature>
<dbReference type="EMBL" id="VFPH01000001">
    <property type="protein sequence ID" value="TQM43154.1"/>
    <property type="molecule type" value="Genomic_DNA"/>
</dbReference>